<evidence type="ECO:0000256" key="1">
    <source>
        <dbReference type="SAM" id="Phobius"/>
    </source>
</evidence>
<dbReference type="AlphaFoldDB" id="A0AA86MF31"/>
<dbReference type="Proteomes" id="UP001329151">
    <property type="component" value="Chromosome"/>
</dbReference>
<keyword evidence="1" id="KW-0472">Membrane</keyword>
<protein>
    <submittedName>
        <fullName evidence="2">Uncharacterized protein</fullName>
    </submittedName>
</protein>
<evidence type="ECO:0000313" key="2">
    <source>
        <dbReference type="EMBL" id="BET26695.1"/>
    </source>
</evidence>
<keyword evidence="1" id="KW-1133">Transmembrane helix</keyword>
<dbReference type="KEGG" id="lto:RGQ30_21960"/>
<accession>A0AA86MF31</accession>
<evidence type="ECO:0000313" key="3">
    <source>
        <dbReference type="Proteomes" id="UP001329151"/>
    </source>
</evidence>
<feature type="transmembrane region" description="Helical" evidence="1">
    <location>
        <begin position="18"/>
        <end position="42"/>
    </location>
</feature>
<sequence>MAQISALNAERTKTIEEWFGLFGALGFFGSICLLGYQALLWLREGQWTPIPISSVLGKLNIDYYSLVDISWAGAQKIVVWLLDLPLSLGIVVFGGLFGALVGYLISEISLFRK</sequence>
<keyword evidence="1" id="KW-0812">Transmembrane</keyword>
<reference evidence="2 3" key="1">
    <citation type="submission" date="2023-10" db="EMBL/GenBank/DDBJ databases">
        <title>Complete Genome Sequence of Limnobacter thiooxidans CS-K2T, Isolated from freshwater lake sediments in Bavaria, Germany.</title>
        <authorList>
            <person name="Naruki M."/>
            <person name="Watanabe A."/>
            <person name="Warashina T."/>
            <person name="Morita T."/>
            <person name="Arakawa K."/>
        </authorList>
    </citation>
    <scope>NUCLEOTIDE SEQUENCE [LARGE SCALE GENOMIC DNA]</scope>
    <source>
        <strain evidence="2 3">CS-K2</strain>
    </source>
</reference>
<proteinExistence type="predicted"/>
<gene>
    <name evidence="2" type="ORF">RGQ30_21960</name>
</gene>
<keyword evidence="3" id="KW-1185">Reference proteome</keyword>
<feature type="transmembrane region" description="Helical" evidence="1">
    <location>
        <begin position="88"/>
        <end position="106"/>
    </location>
</feature>
<dbReference type="RefSeq" id="WP_130555854.1">
    <property type="nucleotide sequence ID" value="NZ_AP028947.1"/>
</dbReference>
<name>A0AA86MF31_9BURK</name>
<organism evidence="2 3">
    <name type="scientific">Limnobacter thiooxidans</name>
    <dbReference type="NCBI Taxonomy" id="131080"/>
    <lineage>
        <taxon>Bacteria</taxon>
        <taxon>Pseudomonadati</taxon>
        <taxon>Pseudomonadota</taxon>
        <taxon>Betaproteobacteria</taxon>
        <taxon>Burkholderiales</taxon>
        <taxon>Burkholderiaceae</taxon>
        <taxon>Limnobacter</taxon>
    </lineage>
</organism>
<dbReference type="EMBL" id="AP028947">
    <property type="protein sequence ID" value="BET26695.1"/>
    <property type="molecule type" value="Genomic_DNA"/>
</dbReference>